<proteinExistence type="predicted"/>
<dbReference type="Gene3D" id="3.40.50.1820">
    <property type="entry name" value="alpha/beta hydrolase"/>
    <property type="match status" value="2"/>
</dbReference>
<dbReference type="AlphaFoldDB" id="A0A382C3E9"/>
<feature type="non-terminal residue" evidence="1">
    <location>
        <position position="575"/>
    </location>
</feature>
<dbReference type="SUPFAM" id="SSF53474">
    <property type="entry name" value="alpha/beta-Hydrolases"/>
    <property type="match status" value="1"/>
</dbReference>
<sequence length="575" mass="65033">MLPLSLLITAVLGASKSNSVEINEWLEKSVVSPDQIRAEISEYIQQLIPSFNVPDRTTWEHQASALRQEILDKVVFRGVPQEWIDWKAETMWEDTLKVGPGYQIRKLRYQALPGLWIPALLYEPIQTQAKMPAVLNVNGHVGPPGKSTDYEQLRCINLAKKGVLALHPEWFYFGELAGEDYKHNRMAYLDLCGISGLSTFYLAMRGGLDVLYDYPSTDLNRVGMTGLSGGGWQTIILSALDERISLSVPNAGYIDLKNRIDYRSDIGDLEQNPTDLVSIADYTYLTGMLAPRPTLLLYNQKDDCCFVAERAESAVYHPAIPFFQLFAKTANFVYYENKDPGTHNYDLDNREQFYRFVKKHYALLDSTESEIPSEAELLTAEQLTVGLPEGNANFFTLAKTYLESLPKDPVPMTDDAEQKQWQESARSRLQQVLRLSPLADDGITADQLLERESRNSVKIERYQLRTTDQLTLPLMVFYPDQPQHQNIVIALADEGCTQIEDRIQKEIALGNTVITVDLLFIGESVPAGISPWQYAMLIATVGKRPLGIQVRQLQLLVEWVCQKYQVPQISLQSQG</sequence>
<protein>
    <recommendedName>
        <fullName evidence="2">Acetyl xylan esterase domain-containing protein</fullName>
    </recommendedName>
</protein>
<dbReference type="EMBL" id="UINC01032386">
    <property type="protein sequence ID" value="SVB19957.1"/>
    <property type="molecule type" value="Genomic_DNA"/>
</dbReference>
<dbReference type="InterPro" id="IPR029058">
    <property type="entry name" value="AB_hydrolase_fold"/>
</dbReference>
<evidence type="ECO:0008006" key="2">
    <source>
        <dbReference type="Google" id="ProtNLM"/>
    </source>
</evidence>
<gene>
    <name evidence="1" type="ORF">METZ01_LOCUS172811</name>
</gene>
<organism evidence="1">
    <name type="scientific">marine metagenome</name>
    <dbReference type="NCBI Taxonomy" id="408172"/>
    <lineage>
        <taxon>unclassified sequences</taxon>
        <taxon>metagenomes</taxon>
        <taxon>ecological metagenomes</taxon>
    </lineage>
</organism>
<name>A0A382C3E9_9ZZZZ</name>
<dbReference type="PANTHER" id="PTHR22946:SF8">
    <property type="entry name" value="ACETYL XYLAN ESTERASE DOMAIN-CONTAINING PROTEIN"/>
    <property type="match status" value="1"/>
</dbReference>
<dbReference type="InterPro" id="IPR050261">
    <property type="entry name" value="FrsA_esterase"/>
</dbReference>
<evidence type="ECO:0000313" key="1">
    <source>
        <dbReference type="EMBL" id="SVB19957.1"/>
    </source>
</evidence>
<dbReference type="PANTHER" id="PTHR22946">
    <property type="entry name" value="DIENELACTONE HYDROLASE DOMAIN-CONTAINING PROTEIN-RELATED"/>
    <property type="match status" value="1"/>
</dbReference>
<reference evidence="1" key="1">
    <citation type="submission" date="2018-05" db="EMBL/GenBank/DDBJ databases">
        <authorList>
            <person name="Lanie J.A."/>
            <person name="Ng W.-L."/>
            <person name="Kazmierczak K.M."/>
            <person name="Andrzejewski T.M."/>
            <person name="Davidsen T.M."/>
            <person name="Wayne K.J."/>
            <person name="Tettelin H."/>
            <person name="Glass J.I."/>
            <person name="Rusch D."/>
            <person name="Podicherti R."/>
            <person name="Tsui H.-C.T."/>
            <person name="Winkler M.E."/>
        </authorList>
    </citation>
    <scope>NUCLEOTIDE SEQUENCE</scope>
</reference>
<accession>A0A382C3E9</accession>